<evidence type="ECO:0000313" key="1">
    <source>
        <dbReference type="EMBL" id="MPL99462.1"/>
    </source>
</evidence>
<dbReference type="EMBL" id="VSSQ01000668">
    <property type="protein sequence ID" value="MPL99462.1"/>
    <property type="molecule type" value="Genomic_DNA"/>
</dbReference>
<name>A0A644WA72_9ZZZZ</name>
<reference evidence="1" key="1">
    <citation type="submission" date="2019-08" db="EMBL/GenBank/DDBJ databases">
        <authorList>
            <person name="Kucharzyk K."/>
            <person name="Murdoch R.W."/>
            <person name="Higgins S."/>
            <person name="Loffler F."/>
        </authorList>
    </citation>
    <scope>NUCLEOTIDE SEQUENCE</scope>
</reference>
<protein>
    <submittedName>
        <fullName evidence="1">Uncharacterized protein</fullName>
    </submittedName>
</protein>
<dbReference type="AlphaFoldDB" id="A0A644WA72"/>
<organism evidence="1">
    <name type="scientific">bioreactor metagenome</name>
    <dbReference type="NCBI Taxonomy" id="1076179"/>
    <lineage>
        <taxon>unclassified sequences</taxon>
        <taxon>metagenomes</taxon>
        <taxon>ecological metagenomes</taxon>
    </lineage>
</organism>
<accession>A0A644WA72</accession>
<comment type="caution">
    <text evidence="1">The sequence shown here is derived from an EMBL/GenBank/DDBJ whole genome shotgun (WGS) entry which is preliminary data.</text>
</comment>
<proteinExistence type="predicted"/>
<sequence length="86" mass="9423">MRRGSRRPGLVIGVGKDAFYALHLVVLGKILEDSGELSVLQHLHVVFGRSRIGGEDIGNLLGASAEILGHFMNTIFDKTQMSHLRL</sequence>
<gene>
    <name evidence="1" type="ORF">SDC9_45680</name>
</gene>